<keyword evidence="1" id="KW-0472">Membrane</keyword>
<reference evidence="2" key="1">
    <citation type="submission" date="2023-04" db="EMBL/GenBank/DDBJ databases">
        <authorList>
            <consortium name="ELIXIR-Norway"/>
        </authorList>
    </citation>
    <scope>NUCLEOTIDE SEQUENCE [LARGE SCALE GENOMIC DNA]</scope>
</reference>
<keyword evidence="3" id="KW-1185">Reference proteome</keyword>
<gene>
    <name evidence="2" type="ORF">MRATA1EN1_LOCUS13277</name>
</gene>
<evidence type="ECO:0000256" key="1">
    <source>
        <dbReference type="SAM" id="Phobius"/>
    </source>
</evidence>
<name>A0ABN8YT94_RANTA</name>
<organism evidence="2 3">
    <name type="scientific">Rangifer tarandus platyrhynchus</name>
    <name type="common">Svalbard reindeer</name>
    <dbReference type="NCBI Taxonomy" id="3082113"/>
    <lineage>
        <taxon>Eukaryota</taxon>
        <taxon>Metazoa</taxon>
        <taxon>Chordata</taxon>
        <taxon>Craniata</taxon>
        <taxon>Vertebrata</taxon>
        <taxon>Euteleostomi</taxon>
        <taxon>Mammalia</taxon>
        <taxon>Eutheria</taxon>
        <taxon>Laurasiatheria</taxon>
        <taxon>Artiodactyla</taxon>
        <taxon>Ruminantia</taxon>
        <taxon>Pecora</taxon>
        <taxon>Cervidae</taxon>
        <taxon>Odocoileinae</taxon>
        <taxon>Rangifer</taxon>
    </lineage>
</organism>
<dbReference type="EMBL" id="OX459958">
    <property type="protein sequence ID" value="CAI9164315.1"/>
    <property type="molecule type" value="Genomic_DNA"/>
</dbReference>
<dbReference type="Proteomes" id="UP001176941">
    <property type="component" value="Chromosome 22"/>
</dbReference>
<evidence type="ECO:0000313" key="3">
    <source>
        <dbReference type="Proteomes" id="UP001176941"/>
    </source>
</evidence>
<feature type="transmembrane region" description="Helical" evidence="1">
    <location>
        <begin position="63"/>
        <end position="86"/>
    </location>
</feature>
<sequence length="105" mass="12266">MPPNRLILCRPFLPSVFPSIRVFSKELALCVRWPEYWNFSFSISHSNEYSAKSPRILDCVLQFLFVFYGTLFEVSFLNILLFNFTVQSLLQHHSPKASIQCSVFL</sequence>
<evidence type="ECO:0000313" key="2">
    <source>
        <dbReference type="EMBL" id="CAI9164315.1"/>
    </source>
</evidence>
<keyword evidence="1" id="KW-0812">Transmembrane</keyword>
<keyword evidence="1" id="KW-1133">Transmembrane helix</keyword>
<accession>A0ABN8YT94</accession>
<proteinExistence type="predicted"/>
<protein>
    <submittedName>
        <fullName evidence="2">Uncharacterized protein</fullName>
    </submittedName>
</protein>